<feature type="non-terminal residue" evidence="1">
    <location>
        <position position="174"/>
    </location>
</feature>
<accession>A0A0B7BX35</accession>
<sequence length="174" mass="19552">ALLSKENITVENAVNKQDDELPSVHVRLEESLLGLHNSDTSTRTVLNWIKVPTLNSMELDLAVQTCSIISNALRIDAIYHIVLHSLSLPKSDILVTQLTLPARHETPTPKITSCKKPRRRIIQGDWLNSDSSDEDLHPVNNQIQDITKDNENDNCLKVEVNSSSKLEKKLVEKC</sequence>
<organism evidence="1">
    <name type="scientific">Arion vulgaris</name>
    <dbReference type="NCBI Taxonomy" id="1028688"/>
    <lineage>
        <taxon>Eukaryota</taxon>
        <taxon>Metazoa</taxon>
        <taxon>Spiralia</taxon>
        <taxon>Lophotrochozoa</taxon>
        <taxon>Mollusca</taxon>
        <taxon>Gastropoda</taxon>
        <taxon>Heterobranchia</taxon>
        <taxon>Euthyneura</taxon>
        <taxon>Panpulmonata</taxon>
        <taxon>Eupulmonata</taxon>
        <taxon>Stylommatophora</taxon>
        <taxon>Helicina</taxon>
        <taxon>Arionoidea</taxon>
        <taxon>Arionidae</taxon>
        <taxon>Arion</taxon>
    </lineage>
</organism>
<dbReference type="EMBL" id="HACG01050643">
    <property type="protein sequence ID" value="CEK97508.1"/>
    <property type="molecule type" value="Transcribed_RNA"/>
</dbReference>
<feature type="non-terminal residue" evidence="1">
    <location>
        <position position="1"/>
    </location>
</feature>
<gene>
    <name evidence="1" type="primary">ORF215985</name>
</gene>
<reference evidence="1" key="1">
    <citation type="submission" date="2014-12" db="EMBL/GenBank/DDBJ databases">
        <title>Insight into the proteome of Arion vulgaris.</title>
        <authorList>
            <person name="Aradska J."/>
            <person name="Bulat T."/>
            <person name="Smidak R."/>
            <person name="Sarate P."/>
            <person name="Gangsoo J."/>
            <person name="Sialana F."/>
            <person name="Bilban M."/>
            <person name="Lubec G."/>
        </authorList>
    </citation>
    <scope>NUCLEOTIDE SEQUENCE</scope>
    <source>
        <tissue evidence="1">Skin</tissue>
    </source>
</reference>
<proteinExistence type="predicted"/>
<protein>
    <submittedName>
        <fullName evidence="1">Uncharacterized protein</fullName>
    </submittedName>
</protein>
<name>A0A0B7BX35_9EUPU</name>
<evidence type="ECO:0000313" key="1">
    <source>
        <dbReference type="EMBL" id="CEK97508.1"/>
    </source>
</evidence>
<dbReference type="AlphaFoldDB" id="A0A0B7BX35"/>